<dbReference type="PANTHER" id="PTHR37162:SF11">
    <property type="match status" value="1"/>
</dbReference>
<name>A0AAV2Q5W5_MEGNR</name>
<protein>
    <recommendedName>
        <fullName evidence="3">BED-type domain-containing protein</fullName>
    </recommendedName>
</protein>
<comment type="caution">
    <text evidence="1">The sequence shown here is derived from an EMBL/GenBank/DDBJ whole genome shotgun (WGS) entry which is preliminary data.</text>
</comment>
<dbReference type="Proteomes" id="UP001497623">
    <property type="component" value="Unassembled WGS sequence"/>
</dbReference>
<dbReference type="EMBL" id="CAXKWB010003634">
    <property type="protein sequence ID" value="CAL4069739.1"/>
    <property type="molecule type" value="Genomic_DNA"/>
</dbReference>
<evidence type="ECO:0008006" key="3">
    <source>
        <dbReference type="Google" id="ProtNLM"/>
    </source>
</evidence>
<dbReference type="AlphaFoldDB" id="A0AAV2Q5W5"/>
<sequence>MPRSITIYNVEWEKTYDFLTQGTDEYKAQCNKCNSVFSIKSGGRADIARHIKSKKHVKLCPEVSGDVSTEIQIDDSMVCELDENNNDLQLSPQEEVIKAESIQAIKVVHSNYSFASTYDDGDRFRQMFPDSAIAKNYHQSKTKVNYMIKHGISPYVKEFYLNDFKGNPFVFKFDETTSSQIKKQYDGYVQYWSPEQNLVTTVYCGSLFIGHCFSKDLLNHFASFGEDMLWEPDLLLQIGMDGPNVNLKFEKDLSTQIMDEYGVSFLNIGSCSLHQTHNAFRKGILDFGFDIENFVYDTNYFFKSSAARRQDYKLMEVFTDIECKYVMKHVSSRWLSIKKPVLRILEQWDNLKEYFLKFLPKEKFFVSRIRSKPRYKRIIDFLNDPTSRAGLCFIAFIAYEFEDYLVKMQSNEPMIHTMYERMSSLVYSLMKKFINKKAINETVDGRIRAKHGSNLTSVDLSENQMKLDQIDIGTRAKTILISFDINSEQKEAFRKRCLDFYVSCTSYLISKLPLSCKILKDAQYLHPEKRNYSASLNAAARLSLKVASTLKNHLGKVFGVPENTTVSDVCDLVKSQWQIYQLIDIPKEWHTLETASAKNGKTTHRILLEKCGKKLD</sequence>
<evidence type="ECO:0000313" key="2">
    <source>
        <dbReference type="Proteomes" id="UP001497623"/>
    </source>
</evidence>
<gene>
    <name evidence="1" type="ORF">MNOR_LOCUS8009</name>
</gene>
<proteinExistence type="predicted"/>
<evidence type="ECO:0000313" key="1">
    <source>
        <dbReference type="EMBL" id="CAL4069739.1"/>
    </source>
</evidence>
<organism evidence="1 2">
    <name type="scientific">Meganyctiphanes norvegica</name>
    <name type="common">Northern krill</name>
    <name type="synonym">Thysanopoda norvegica</name>
    <dbReference type="NCBI Taxonomy" id="48144"/>
    <lineage>
        <taxon>Eukaryota</taxon>
        <taxon>Metazoa</taxon>
        <taxon>Ecdysozoa</taxon>
        <taxon>Arthropoda</taxon>
        <taxon>Crustacea</taxon>
        <taxon>Multicrustacea</taxon>
        <taxon>Malacostraca</taxon>
        <taxon>Eumalacostraca</taxon>
        <taxon>Eucarida</taxon>
        <taxon>Euphausiacea</taxon>
        <taxon>Euphausiidae</taxon>
        <taxon>Meganyctiphanes</taxon>
    </lineage>
</organism>
<keyword evidence="2" id="KW-1185">Reference proteome</keyword>
<reference evidence="1 2" key="1">
    <citation type="submission" date="2024-05" db="EMBL/GenBank/DDBJ databases">
        <authorList>
            <person name="Wallberg A."/>
        </authorList>
    </citation>
    <scope>NUCLEOTIDE SEQUENCE [LARGE SCALE GENOMIC DNA]</scope>
</reference>
<accession>A0AAV2Q5W5</accession>
<dbReference type="PANTHER" id="PTHR37162">
    <property type="entry name" value="HAT FAMILY DIMERISATION DOMAINCONTAINING PROTEIN-RELATED"/>
    <property type="match status" value="1"/>
</dbReference>